<name>A0A9X4LC90_9STAP</name>
<accession>A0A9X4LC90</accession>
<organism evidence="1 2">
    <name type="scientific">Staphylococcus equorum</name>
    <dbReference type="NCBI Taxonomy" id="246432"/>
    <lineage>
        <taxon>Bacteria</taxon>
        <taxon>Bacillati</taxon>
        <taxon>Bacillota</taxon>
        <taxon>Bacilli</taxon>
        <taxon>Bacillales</taxon>
        <taxon>Staphylococcaceae</taxon>
        <taxon>Staphylococcus</taxon>
    </lineage>
</organism>
<dbReference type="Proteomes" id="UP001152302">
    <property type="component" value="Unassembled WGS sequence"/>
</dbReference>
<gene>
    <name evidence="1" type="ORF">M4L21_13505</name>
</gene>
<dbReference type="EMBL" id="JAMBPX010000011">
    <property type="protein sequence ID" value="MDG0860344.1"/>
    <property type="molecule type" value="Genomic_DNA"/>
</dbReference>
<protein>
    <submittedName>
        <fullName evidence="1">Uncharacterized protein</fullName>
    </submittedName>
</protein>
<evidence type="ECO:0000313" key="2">
    <source>
        <dbReference type="Proteomes" id="UP001152302"/>
    </source>
</evidence>
<evidence type="ECO:0000313" key="1">
    <source>
        <dbReference type="EMBL" id="MDG0860344.1"/>
    </source>
</evidence>
<dbReference type="AlphaFoldDB" id="A0A9X4LC90"/>
<reference evidence="1" key="1">
    <citation type="submission" date="2022-05" db="EMBL/GenBank/DDBJ databases">
        <title>Comparative genomics of Staphylococcus equorum isolates.</title>
        <authorList>
            <person name="Luelf R.H."/>
        </authorList>
    </citation>
    <scope>NUCLEOTIDE SEQUENCE</scope>
    <source>
        <strain evidence="1">TMW 2.2343</strain>
    </source>
</reference>
<sequence>MNITDLVFDKKELEEIYKTTLTNYDMEIINNKLRWFTYADIVHDTKLFENTKEYAKYIYEDLDGYKYLIDKLIHISNKEPDAMYKISDLLVDNKDIKLSNGKYILVMD</sequence>
<proteinExistence type="predicted"/>
<comment type="caution">
    <text evidence="1">The sequence shown here is derived from an EMBL/GenBank/DDBJ whole genome shotgun (WGS) entry which is preliminary data.</text>
</comment>
<dbReference type="RefSeq" id="WP_277595863.1">
    <property type="nucleotide sequence ID" value="NZ_JAMBPX010000011.1"/>
</dbReference>